<dbReference type="PANTHER" id="PTHR11645:SF0">
    <property type="entry name" value="PYRROLINE-5-CARBOXYLATE REDUCTASE 3"/>
    <property type="match status" value="1"/>
</dbReference>
<keyword evidence="7 9" id="KW-0560">Oxidoreductase</keyword>
<sequence length="269" mass="28599">MDKQIGFVGCGKMGQAMVEGMITAGVVSADSIKVSTSSATTLLKVTEKLRVQGSLNNKDIARFADFLFLAVEPSNYEKVIDEIKNDVKEDVVIIMIAAGISIQTVTAAFGRTVKVVRTMPNTPSLVGEGMTAFAINELITEEDLANVEEILNAFGKTELLKEGLMDAVPAISGSSPAYVYMFIEALADGGVRDGIPRKQAYKMAAQAVLGAAKMVLETEEHPGSLKDNVCTPGGSTIRAVAALEESNFRASILNAMKACTRKSKGLEEV</sequence>
<dbReference type="AlphaFoldDB" id="A0A0K9GQC9"/>
<dbReference type="OrthoDB" id="9805754at2"/>
<evidence type="ECO:0000256" key="11">
    <source>
        <dbReference type="PIRSR" id="PIRSR000193-1"/>
    </source>
</evidence>
<protein>
    <recommendedName>
        <fullName evidence="9 10">Pyrroline-5-carboxylate reductase</fullName>
        <shortName evidence="9">P5C reductase</shortName>
        <shortName evidence="9">P5CR</shortName>
        <ecNumber evidence="9 10">1.5.1.2</ecNumber>
    </recommendedName>
    <alternativeName>
        <fullName evidence="9">PCA reductase</fullName>
    </alternativeName>
</protein>
<evidence type="ECO:0000256" key="4">
    <source>
        <dbReference type="ARBA" id="ARBA00022605"/>
    </source>
</evidence>
<dbReference type="PIRSF" id="PIRSF000193">
    <property type="entry name" value="Pyrrol-5-carb_rd"/>
    <property type="match status" value="1"/>
</dbReference>
<comment type="pathway">
    <text evidence="9 12">Amino-acid biosynthesis; L-proline biosynthesis; L-proline from L-glutamate 5-semialdehyde: step 1/1.</text>
</comment>
<dbReference type="FunFam" id="3.40.50.720:FF:000190">
    <property type="entry name" value="Pyrroline-5-carboxylate reductase"/>
    <property type="match status" value="1"/>
</dbReference>
<comment type="similarity">
    <text evidence="2 9 12">Belongs to the pyrroline-5-carboxylate reductase family.</text>
</comment>
<evidence type="ECO:0000256" key="3">
    <source>
        <dbReference type="ARBA" id="ARBA00022490"/>
    </source>
</evidence>
<dbReference type="Pfam" id="PF14748">
    <property type="entry name" value="P5CR_dimer"/>
    <property type="match status" value="1"/>
</dbReference>
<dbReference type="EMBL" id="LFZW01000001">
    <property type="protein sequence ID" value="KMY48904.1"/>
    <property type="molecule type" value="Genomic_DNA"/>
</dbReference>
<dbReference type="SUPFAM" id="SSF51735">
    <property type="entry name" value="NAD(P)-binding Rossmann-fold domains"/>
    <property type="match status" value="1"/>
</dbReference>
<comment type="catalytic activity">
    <reaction evidence="9">
        <text>L-proline + NAD(+) = (S)-1-pyrroline-5-carboxylate + NADH + 2 H(+)</text>
        <dbReference type="Rhea" id="RHEA:14105"/>
        <dbReference type="ChEBI" id="CHEBI:15378"/>
        <dbReference type="ChEBI" id="CHEBI:17388"/>
        <dbReference type="ChEBI" id="CHEBI:57540"/>
        <dbReference type="ChEBI" id="CHEBI:57945"/>
        <dbReference type="ChEBI" id="CHEBI:60039"/>
        <dbReference type="EC" id="1.5.1.2"/>
    </reaction>
</comment>
<dbReference type="SUPFAM" id="SSF48179">
    <property type="entry name" value="6-phosphogluconate dehydrogenase C-terminal domain-like"/>
    <property type="match status" value="1"/>
</dbReference>
<dbReference type="GO" id="GO:0055129">
    <property type="term" value="P:L-proline biosynthetic process"/>
    <property type="evidence" value="ECO:0007669"/>
    <property type="project" value="UniProtKB-UniRule"/>
</dbReference>
<keyword evidence="3 9" id="KW-0963">Cytoplasm</keyword>
<organism evidence="15 16">
    <name type="scientific">Peribacillus loiseleuriae</name>
    <dbReference type="NCBI Taxonomy" id="1679170"/>
    <lineage>
        <taxon>Bacteria</taxon>
        <taxon>Bacillati</taxon>
        <taxon>Bacillota</taxon>
        <taxon>Bacilli</taxon>
        <taxon>Bacillales</taxon>
        <taxon>Bacillaceae</taxon>
        <taxon>Peribacillus</taxon>
    </lineage>
</organism>
<dbReference type="Proteomes" id="UP000037146">
    <property type="component" value="Unassembled WGS sequence"/>
</dbReference>
<dbReference type="PATRIC" id="fig|1679170.3.peg.1018"/>
<comment type="subcellular location">
    <subcellularLocation>
        <location evidence="1 9">Cytoplasm</location>
    </subcellularLocation>
</comment>
<dbReference type="PROSITE" id="PS00521">
    <property type="entry name" value="P5CR"/>
    <property type="match status" value="1"/>
</dbReference>
<dbReference type="Pfam" id="PF03807">
    <property type="entry name" value="F420_oxidored"/>
    <property type="match status" value="1"/>
</dbReference>
<dbReference type="UniPathway" id="UPA00098">
    <property type="reaction ID" value="UER00361"/>
</dbReference>
<evidence type="ECO:0000256" key="12">
    <source>
        <dbReference type="RuleBase" id="RU003903"/>
    </source>
</evidence>
<feature type="domain" description="Pyrroline-5-carboxylate reductase catalytic N-terminal" evidence="13">
    <location>
        <begin position="4"/>
        <end position="97"/>
    </location>
</feature>
<dbReference type="Gene3D" id="1.10.3730.10">
    <property type="entry name" value="ProC C-terminal domain-like"/>
    <property type="match status" value="1"/>
</dbReference>
<evidence type="ECO:0000256" key="7">
    <source>
        <dbReference type="ARBA" id="ARBA00023002"/>
    </source>
</evidence>
<dbReference type="InterPro" id="IPR036291">
    <property type="entry name" value="NAD(P)-bd_dom_sf"/>
</dbReference>
<proteinExistence type="inferred from homology"/>
<dbReference type="InterPro" id="IPR008927">
    <property type="entry name" value="6-PGluconate_DH-like_C_sf"/>
</dbReference>
<dbReference type="InterPro" id="IPR028939">
    <property type="entry name" value="P5C_Rdtase_cat_N"/>
</dbReference>
<evidence type="ECO:0000256" key="10">
    <source>
        <dbReference type="NCBIfam" id="TIGR00112"/>
    </source>
</evidence>
<evidence type="ECO:0000256" key="8">
    <source>
        <dbReference type="ARBA" id="ARBA00058118"/>
    </source>
</evidence>
<evidence type="ECO:0000256" key="1">
    <source>
        <dbReference type="ARBA" id="ARBA00004496"/>
    </source>
</evidence>
<dbReference type="InterPro" id="IPR000304">
    <property type="entry name" value="Pyrroline-COOH_reductase"/>
</dbReference>
<feature type="binding site" evidence="11">
    <location>
        <begin position="70"/>
        <end position="73"/>
    </location>
    <ligand>
        <name>NADP(+)</name>
        <dbReference type="ChEBI" id="CHEBI:58349"/>
    </ligand>
</feature>
<dbReference type="FunFam" id="1.10.3730.10:FF:000001">
    <property type="entry name" value="Pyrroline-5-carboxylate reductase"/>
    <property type="match status" value="1"/>
</dbReference>
<feature type="binding site" evidence="11">
    <location>
        <position position="57"/>
    </location>
    <ligand>
        <name>NADPH</name>
        <dbReference type="ChEBI" id="CHEBI:57783"/>
    </ligand>
</feature>
<keyword evidence="16" id="KW-1185">Reference proteome</keyword>
<comment type="function">
    <text evidence="8 9">Catalyzes the reduction of 1-pyrroline-5-carboxylate (PCA) to L-proline.</text>
</comment>
<accession>A0A0K9GQC9</accession>
<evidence type="ECO:0000313" key="16">
    <source>
        <dbReference type="Proteomes" id="UP000037146"/>
    </source>
</evidence>
<comment type="catalytic activity">
    <reaction evidence="9 12">
        <text>L-proline + NADP(+) = (S)-1-pyrroline-5-carboxylate + NADPH + 2 H(+)</text>
        <dbReference type="Rhea" id="RHEA:14109"/>
        <dbReference type="ChEBI" id="CHEBI:15378"/>
        <dbReference type="ChEBI" id="CHEBI:17388"/>
        <dbReference type="ChEBI" id="CHEBI:57783"/>
        <dbReference type="ChEBI" id="CHEBI:58349"/>
        <dbReference type="ChEBI" id="CHEBI:60039"/>
        <dbReference type="EC" id="1.5.1.2"/>
    </reaction>
</comment>
<evidence type="ECO:0000259" key="14">
    <source>
        <dbReference type="Pfam" id="PF14748"/>
    </source>
</evidence>
<evidence type="ECO:0000259" key="13">
    <source>
        <dbReference type="Pfam" id="PF03807"/>
    </source>
</evidence>
<dbReference type="GO" id="GO:0005737">
    <property type="term" value="C:cytoplasm"/>
    <property type="evidence" value="ECO:0007669"/>
    <property type="project" value="UniProtKB-SubCell"/>
</dbReference>
<dbReference type="NCBIfam" id="TIGR00112">
    <property type="entry name" value="proC"/>
    <property type="match status" value="1"/>
</dbReference>
<gene>
    <name evidence="9" type="primary">proC</name>
    <name evidence="15" type="ORF">AC625_04790</name>
</gene>
<keyword evidence="6 9" id="KW-0521">NADP</keyword>
<evidence type="ECO:0000256" key="9">
    <source>
        <dbReference type="HAMAP-Rule" id="MF_01925"/>
    </source>
</evidence>
<keyword evidence="4 9" id="KW-0028">Amino-acid biosynthesis</keyword>
<evidence type="ECO:0000256" key="6">
    <source>
        <dbReference type="ARBA" id="ARBA00022857"/>
    </source>
</evidence>
<feature type="domain" description="Pyrroline-5-carboxylate reductase dimerisation" evidence="14">
    <location>
        <begin position="162"/>
        <end position="265"/>
    </location>
</feature>
<dbReference type="Gene3D" id="3.40.50.720">
    <property type="entry name" value="NAD(P)-binding Rossmann-like Domain"/>
    <property type="match status" value="1"/>
</dbReference>
<dbReference type="RefSeq" id="WP_049680232.1">
    <property type="nucleotide sequence ID" value="NZ_LFZW01000001.1"/>
</dbReference>
<dbReference type="GO" id="GO:0004735">
    <property type="term" value="F:pyrroline-5-carboxylate reductase activity"/>
    <property type="evidence" value="ECO:0007669"/>
    <property type="project" value="UniProtKB-UniRule"/>
</dbReference>
<keyword evidence="5 9" id="KW-0641">Proline biosynthesis</keyword>
<evidence type="ECO:0000313" key="15">
    <source>
        <dbReference type="EMBL" id="KMY48904.1"/>
    </source>
</evidence>
<evidence type="ECO:0000256" key="2">
    <source>
        <dbReference type="ARBA" id="ARBA00005525"/>
    </source>
</evidence>
<feature type="binding site" evidence="11">
    <location>
        <position position="36"/>
    </location>
    <ligand>
        <name>NADP(+)</name>
        <dbReference type="ChEBI" id="CHEBI:58349"/>
    </ligand>
</feature>
<evidence type="ECO:0000256" key="5">
    <source>
        <dbReference type="ARBA" id="ARBA00022650"/>
    </source>
</evidence>
<name>A0A0K9GQC9_9BACI</name>
<dbReference type="InterPro" id="IPR053790">
    <property type="entry name" value="P5CR-like_CS"/>
</dbReference>
<dbReference type="EC" id="1.5.1.2" evidence="9 10"/>
<comment type="caution">
    <text evidence="15">The sequence shown here is derived from an EMBL/GenBank/DDBJ whole genome shotgun (WGS) entry which is preliminary data.</text>
</comment>
<dbReference type="STRING" id="1679170.AC625_04790"/>
<dbReference type="InterPro" id="IPR029036">
    <property type="entry name" value="P5CR_dimer"/>
</dbReference>
<dbReference type="PANTHER" id="PTHR11645">
    <property type="entry name" value="PYRROLINE-5-CARBOXYLATE REDUCTASE"/>
    <property type="match status" value="1"/>
</dbReference>
<dbReference type="HAMAP" id="MF_01925">
    <property type="entry name" value="P5C_reductase"/>
    <property type="match status" value="1"/>
</dbReference>
<reference evidence="16" key="1">
    <citation type="submission" date="2015-07" db="EMBL/GenBank/DDBJ databases">
        <title>Genome sequencing project for genomic taxonomy and phylogenomics of Bacillus-like bacteria.</title>
        <authorList>
            <person name="Liu B."/>
            <person name="Wang J."/>
            <person name="Zhu Y."/>
            <person name="Liu G."/>
            <person name="Chen Q."/>
            <person name="Chen Z."/>
            <person name="Lan J."/>
            <person name="Che J."/>
            <person name="Ge C."/>
            <person name="Shi H."/>
            <person name="Pan Z."/>
            <person name="Liu X."/>
        </authorList>
    </citation>
    <scope>NUCLEOTIDE SEQUENCE [LARGE SCALE GENOMIC DNA]</scope>
    <source>
        <strain evidence="16">FJAT-27997</strain>
    </source>
</reference>